<dbReference type="Gene3D" id="3.40.50.2000">
    <property type="entry name" value="Glycogen Phosphorylase B"/>
    <property type="match status" value="1"/>
</dbReference>
<comment type="caution">
    <text evidence="2">The sequence shown here is derived from an EMBL/GenBank/DDBJ whole genome shotgun (WGS) entry which is preliminary data.</text>
</comment>
<evidence type="ECO:0000313" key="3">
    <source>
        <dbReference type="Proteomes" id="UP000277007"/>
    </source>
</evidence>
<reference evidence="2 3" key="1">
    <citation type="submission" date="2018-12" db="EMBL/GenBank/DDBJ databases">
        <authorList>
            <person name="Yang Y."/>
        </authorList>
    </citation>
    <scope>NUCLEOTIDE SEQUENCE [LARGE SCALE GENOMIC DNA]</scope>
    <source>
        <strain evidence="2 3">L-25-5w-1</strain>
    </source>
</reference>
<accession>A0A3S0R5T3</accession>
<organism evidence="2 3">
    <name type="scientific">Azospirillum griseum</name>
    <dbReference type="NCBI Taxonomy" id="2496639"/>
    <lineage>
        <taxon>Bacteria</taxon>
        <taxon>Pseudomonadati</taxon>
        <taxon>Pseudomonadota</taxon>
        <taxon>Alphaproteobacteria</taxon>
        <taxon>Rhodospirillales</taxon>
        <taxon>Azospirillaceae</taxon>
        <taxon>Azospirillum</taxon>
    </lineage>
</organism>
<dbReference type="SMART" id="SM00028">
    <property type="entry name" value="TPR"/>
    <property type="match status" value="4"/>
</dbReference>
<keyword evidence="1" id="KW-0802">TPR repeat</keyword>
<dbReference type="PROSITE" id="PS50005">
    <property type="entry name" value="TPR"/>
    <property type="match status" value="2"/>
</dbReference>
<dbReference type="EMBL" id="RXMA01000034">
    <property type="protein sequence ID" value="RTR15534.1"/>
    <property type="molecule type" value="Genomic_DNA"/>
</dbReference>
<evidence type="ECO:0000256" key="1">
    <source>
        <dbReference type="PROSITE-ProRule" id="PRU00339"/>
    </source>
</evidence>
<dbReference type="Pfam" id="PF13432">
    <property type="entry name" value="TPR_16"/>
    <property type="match status" value="1"/>
</dbReference>
<proteinExistence type="predicted"/>
<dbReference type="Pfam" id="PF14559">
    <property type="entry name" value="TPR_19"/>
    <property type="match status" value="1"/>
</dbReference>
<dbReference type="SUPFAM" id="SSF48452">
    <property type="entry name" value="TPR-like"/>
    <property type="match status" value="1"/>
</dbReference>
<protein>
    <submittedName>
        <fullName evidence="2">Tetratricopeptide repeat protein</fullName>
    </submittedName>
</protein>
<evidence type="ECO:0000313" key="2">
    <source>
        <dbReference type="EMBL" id="RTR15534.1"/>
    </source>
</evidence>
<dbReference type="InterPro" id="IPR011990">
    <property type="entry name" value="TPR-like_helical_dom_sf"/>
</dbReference>
<keyword evidence="3" id="KW-1185">Reference proteome</keyword>
<dbReference type="Proteomes" id="UP000277007">
    <property type="component" value="Unassembled WGS sequence"/>
</dbReference>
<dbReference type="PANTHER" id="PTHR46656:SF3">
    <property type="entry name" value="PUTATIVE-RELATED"/>
    <property type="match status" value="1"/>
</dbReference>
<feature type="repeat" description="TPR" evidence="1">
    <location>
        <begin position="70"/>
        <end position="103"/>
    </location>
</feature>
<dbReference type="PANTHER" id="PTHR46656">
    <property type="entry name" value="PUTATIVE-RELATED"/>
    <property type="match status" value="1"/>
</dbReference>
<gene>
    <name evidence="2" type="ORF">EJ903_23045</name>
</gene>
<dbReference type="OrthoDB" id="7294548at2"/>
<dbReference type="AlphaFoldDB" id="A0A3S0R5T3"/>
<feature type="repeat" description="TPR" evidence="1">
    <location>
        <begin position="2"/>
        <end position="35"/>
    </location>
</feature>
<dbReference type="InterPro" id="IPR019734">
    <property type="entry name" value="TPR_rpt"/>
</dbReference>
<dbReference type="RefSeq" id="WP_126619881.1">
    <property type="nucleotide sequence ID" value="NZ_JBHUCY010000017.1"/>
</dbReference>
<dbReference type="Gene3D" id="1.25.40.10">
    <property type="entry name" value="Tetratricopeptide repeat domain"/>
    <property type="match status" value="1"/>
</dbReference>
<dbReference type="SUPFAM" id="SSF53756">
    <property type="entry name" value="UDP-Glycosyltransferase/glycogen phosphorylase"/>
    <property type="match status" value="1"/>
</dbReference>
<sequence length="532" mass="58376">MINTLLQRAVALHNAGDTAQAMALYRRVLAFEPGNADAQHLLGLLVRREGRVEDGVAMLARALRLVPQLEPAILNHGLMLLQLGRLDAAAESFRRKLALEPVCVSSLYRLGTNALSLGRPGEAARLLRVALDLDTDRGPMLPLLRRGVERCATMREIAADSLDPSLPMGLVLRGVFRDSSGYALVVRRFARGLTEAGIPVRLVDLNYEDSDNLADGQFDPLLATLNRPVRAKAVLTISTPLAVERVPGLKSIVYTMFEACGIPPIWAAHSRRHDHVIVATDSSRQAWLRAGHPPDRIHITPAGVEALEPDRVRCADIVDQAGRRFTDFRVRVLNVSDLNTRKNLDGLLRVWLRATRAEDSAALLLKLGKGRGVFGDVRDLLTRVQNETGRTLTETAPIFLVEGKLSDAEMMTLHAASSHYWSMSHGEGWDLPMAQAGAMGLTLLAPDHSAYRAYLDGDVAHLIPSSVEPATGGYAGQDWWTPDEAAACRLLRGILDDPDGTRRSAQAHLRERMTWEAATRRLIALLRDLDAL</sequence>
<name>A0A3S0R5T3_9PROT</name>